<name>A0ABT3CWX9_9BACT</name>
<sequence length="290" mass="33418">MVIEDLYPSRTDSTARWIDRHDPVVYAKKGAPTTALTQQQIESFEKKGFLIIKNVFSAEEIEDYNEEFQRLADDPILGVKEEFIQEPESRIVRSIFAAHTFSRKYQALTEDPRIRKKVEYLLDEEVYIHQARINAKPGFSGKEFYWHSDFETWHVEDGMPRMRAISCLITMTENKSYNGSLMLMPGSHKKYVSCIGKTPENHYKNSLRRQKYGVPDEESLEALYEECGIEVAECPPGSVILFDCNTMHGSSSNISPMPRRNIFFVFNAKSNRLEAPFGGTSPRPDFIAHR</sequence>
<evidence type="ECO:0000313" key="11">
    <source>
        <dbReference type="EMBL" id="MCV9388211.1"/>
    </source>
</evidence>
<evidence type="ECO:0000256" key="6">
    <source>
        <dbReference type="ARBA" id="ARBA00022964"/>
    </source>
</evidence>
<keyword evidence="6" id="KW-0223">Dioxygenase</keyword>
<gene>
    <name evidence="11" type="primary">thpD</name>
    <name evidence="11" type="ORF">N7U62_16130</name>
</gene>
<comment type="function">
    <text evidence="2">Involved in the biosynthesis of 5-hydroxyectoine, called compatible solute, which helps organisms to survive extreme osmotic stress by acting as a highly soluble organic osmolyte. Catalyzes the 2-oxoglutarate-dependent selective hydroxylation of L-ectoine to yield (4S,5S)-5-hydroxyectoine.</text>
</comment>
<proteinExistence type="inferred from homology"/>
<dbReference type="Proteomes" id="UP001300692">
    <property type="component" value="Unassembled WGS sequence"/>
</dbReference>
<comment type="similarity">
    <text evidence="3">Belongs to the PhyH family. EctD subfamily.</text>
</comment>
<accession>A0ABT3CWX9</accession>
<keyword evidence="5" id="KW-0479">Metal-binding</keyword>
<dbReference type="Pfam" id="PF05721">
    <property type="entry name" value="PhyH"/>
    <property type="match status" value="1"/>
</dbReference>
<evidence type="ECO:0000256" key="4">
    <source>
        <dbReference type="ARBA" id="ARBA00011738"/>
    </source>
</evidence>
<keyword evidence="7 11" id="KW-0560">Oxidoreductase</keyword>
<comment type="cofactor">
    <cofactor evidence="1">
        <name>Fe(2+)</name>
        <dbReference type="ChEBI" id="CHEBI:29033"/>
    </cofactor>
</comment>
<protein>
    <recommendedName>
        <fullName evidence="10">Ectoine hydroxylase</fullName>
        <ecNumber evidence="10">1.14.11.55</ecNumber>
    </recommendedName>
</protein>
<dbReference type="SUPFAM" id="SSF51197">
    <property type="entry name" value="Clavaminate synthase-like"/>
    <property type="match status" value="1"/>
</dbReference>
<organism evidence="11 12">
    <name type="scientific">Reichenbachiella ulvae</name>
    <dbReference type="NCBI Taxonomy" id="2980104"/>
    <lineage>
        <taxon>Bacteria</taxon>
        <taxon>Pseudomonadati</taxon>
        <taxon>Bacteroidota</taxon>
        <taxon>Cytophagia</taxon>
        <taxon>Cytophagales</taxon>
        <taxon>Reichenbachiellaceae</taxon>
        <taxon>Reichenbachiella</taxon>
    </lineage>
</organism>
<dbReference type="PANTHER" id="PTHR20883">
    <property type="entry name" value="PHYTANOYL-COA DIOXYGENASE DOMAIN CONTAINING 1"/>
    <property type="match status" value="1"/>
</dbReference>
<keyword evidence="8" id="KW-0408">Iron</keyword>
<dbReference type="PANTHER" id="PTHR20883:SF48">
    <property type="entry name" value="ECTOINE DIOXYGENASE"/>
    <property type="match status" value="1"/>
</dbReference>
<comment type="catalytic activity">
    <reaction evidence="9">
        <text>L-ectoine + 2-oxoglutarate + O2 = 5-hydroxyectoine + succinate + CO2</text>
        <dbReference type="Rhea" id="RHEA:45740"/>
        <dbReference type="ChEBI" id="CHEBI:15379"/>
        <dbReference type="ChEBI" id="CHEBI:16526"/>
        <dbReference type="ChEBI" id="CHEBI:16810"/>
        <dbReference type="ChEBI" id="CHEBI:30031"/>
        <dbReference type="ChEBI" id="CHEBI:58515"/>
        <dbReference type="ChEBI" id="CHEBI:85413"/>
        <dbReference type="EC" id="1.14.11.55"/>
    </reaction>
</comment>
<dbReference type="InterPro" id="IPR012774">
    <property type="entry name" value="EctD"/>
</dbReference>
<comment type="subunit">
    <text evidence="4">Homodimer.</text>
</comment>
<evidence type="ECO:0000256" key="1">
    <source>
        <dbReference type="ARBA" id="ARBA00001954"/>
    </source>
</evidence>
<evidence type="ECO:0000313" key="12">
    <source>
        <dbReference type="Proteomes" id="UP001300692"/>
    </source>
</evidence>
<dbReference type="InterPro" id="IPR008775">
    <property type="entry name" value="Phytyl_CoA_dOase-like"/>
</dbReference>
<dbReference type="EMBL" id="JAOYOD010000001">
    <property type="protein sequence ID" value="MCV9388211.1"/>
    <property type="molecule type" value="Genomic_DNA"/>
</dbReference>
<dbReference type="EC" id="1.14.11.55" evidence="10"/>
<dbReference type="NCBIfam" id="TIGR02408">
    <property type="entry name" value="ectoine_ThpD"/>
    <property type="match status" value="1"/>
</dbReference>
<keyword evidence="12" id="KW-1185">Reference proteome</keyword>
<evidence type="ECO:0000256" key="3">
    <source>
        <dbReference type="ARBA" id="ARBA00007851"/>
    </source>
</evidence>
<evidence type="ECO:0000256" key="2">
    <source>
        <dbReference type="ARBA" id="ARBA00004063"/>
    </source>
</evidence>
<comment type="caution">
    <text evidence="11">The sequence shown here is derived from an EMBL/GenBank/DDBJ whole genome shotgun (WGS) entry which is preliminary data.</text>
</comment>
<reference evidence="11 12" key="1">
    <citation type="submission" date="2022-10" db="EMBL/GenBank/DDBJ databases">
        <title>Comparative genomics and taxonomic characterization of three novel marine species of genus Reichenbachiella exhibiting antioxidant and polysaccharide degradation activities.</title>
        <authorList>
            <person name="Muhammad N."/>
            <person name="Lee Y.-J."/>
            <person name="Ko J."/>
            <person name="Kim S.-G."/>
        </authorList>
    </citation>
    <scope>NUCLEOTIDE SEQUENCE [LARGE SCALE GENOMIC DNA]</scope>
    <source>
        <strain evidence="11 12">ABR2-5</strain>
    </source>
</reference>
<evidence type="ECO:0000256" key="10">
    <source>
        <dbReference type="NCBIfam" id="TIGR02408"/>
    </source>
</evidence>
<evidence type="ECO:0000256" key="8">
    <source>
        <dbReference type="ARBA" id="ARBA00023004"/>
    </source>
</evidence>
<dbReference type="Gene3D" id="2.60.120.620">
    <property type="entry name" value="q2cbj1_9rhob like domain"/>
    <property type="match status" value="1"/>
</dbReference>
<evidence type="ECO:0000256" key="7">
    <source>
        <dbReference type="ARBA" id="ARBA00023002"/>
    </source>
</evidence>
<dbReference type="RefSeq" id="WP_264139047.1">
    <property type="nucleotide sequence ID" value="NZ_JAOYOD010000001.1"/>
</dbReference>
<evidence type="ECO:0000256" key="9">
    <source>
        <dbReference type="ARBA" id="ARBA00049228"/>
    </source>
</evidence>
<dbReference type="GO" id="GO:0016491">
    <property type="term" value="F:oxidoreductase activity"/>
    <property type="evidence" value="ECO:0007669"/>
    <property type="project" value="UniProtKB-KW"/>
</dbReference>
<evidence type="ECO:0000256" key="5">
    <source>
        <dbReference type="ARBA" id="ARBA00022723"/>
    </source>
</evidence>